<name>A0ABW1LC19_9BACL</name>
<feature type="transmembrane region" description="Helical" evidence="1">
    <location>
        <begin position="83"/>
        <end position="103"/>
    </location>
</feature>
<proteinExistence type="predicted"/>
<evidence type="ECO:0000313" key="3">
    <source>
        <dbReference type="Proteomes" id="UP001596170"/>
    </source>
</evidence>
<sequence>MNYTDRKSKFWVFALLLFIIAPFVIMLTPMIVAVTISDTPDKIVFIPKGTSMMMYGLAFLVVIVVFCAMYFSKSKLFTILTGIMAVVGFLLFFSIGVQNYVYLHEDFIKNNPIWGSKVEYQWTDLAKVTHELYNEETARDEKYIFEFDDGYTFEFIGSGIVDAKAKSKIYQKAINLDVPYDEY</sequence>
<organism evidence="2 3">
    <name type="scientific">Paenisporosarcina macmurdoensis</name>
    <dbReference type="NCBI Taxonomy" id="212659"/>
    <lineage>
        <taxon>Bacteria</taxon>
        <taxon>Bacillati</taxon>
        <taxon>Bacillota</taxon>
        <taxon>Bacilli</taxon>
        <taxon>Bacillales</taxon>
        <taxon>Caryophanaceae</taxon>
        <taxon>Paenisporosarcina</taxon>
    </lineage>
</organism>
<feature type="transmembrane region" description="Helical" evidence="1">
    <location>
        <begin position="52"/>
        <end position="71"/>
    </location>
</feature>
<feature type="transmembrane region" description="Helical" evidence="1">
    <location>
        <begin position="12"/>
        <end position="32"/>
    </location>
</feature>
<dbReference type="EMBL" id="JBHSRI010000038">
    <property type="protein sequence ID" value="MFC6041218.1"/>
    <property type="molecule type" value="Genomic_DNA"/>
</dbReference>
<comment type="caution">
    <text evidence="2">The sequence shown here is derived from an EMBL/GenBank/DDBJ whole genome shotgun (WGS) entry which is preliminary data.</text>
</comment>
<keyword evidence="1" id="KW-0472">Membrane</keyword>
<gene>
    <name evidence="2" type="ORF">ACFPYN_17575</name>
</gene>
<keyword evidence="1" id="KW-1133">Transmembrane helix</keyword>
<keyword evidence="1" id="KW-0812">Transmembrane</keyword>
<evidence type="ECO:0000313" key="2">
    <source>
        <dbReference type="EMBL" id="MFC6041218.1"/>
    </source>
</evidence>
<protein>
    <submittedName>
        <fullName evidence="2">Uncharacterized protein</fullName>
    </submittedName>
</protein>
<keyword evidence="3" id="KW-1185">Reference proteome</keyword>
<dbReference type="Proteomes" id="UP001596170">
    <property type="component" value="Unassembled WGS sequence"/>
</dbReference>
<accession>A0ABW1LC19</accession>
<reference evidence="3" key="1">
    <citation type="journal article" date="2019" name="Int. J. Syst. Evol. Microbiol.">
        <title>The Global Catalogue of Microorganisms (GCM) 10K type strain sequencing project: providing services to taxonomists for standard genome sequencing and annotation.</title>
        <authorList>
            <consortium name="The Broad Institute Genomics Platform"/>
            <consortium name="The Broad Institute Genome Sequencing Center for Infectious Disease"/>
            <person name="Wu L."/>
            <person name="Ma J."/>
        </authorList>
    </citation>
    <scope>NUCLEOTIDE SEQUENCE [LARGE SCALE GENOMIC DNA]</scope>
    <source>
        <strain evidence="3">CCUG 54527</strain>
    </source>
</reference>
<dbReference type="RefSeq" id="WP_377735947.1">
    <property type="nucleotide sequence ID" value="NZ_JBHSRI010000038.1"/>
</dbReference>
<evidence type="ECO:0000256" key="1">
    <source>
        <dbReference type="SAM" id="Phobius"/>
    </source>
</evidence>